<reference evidence="2" key="1">
    <citation type="journal article" date="2019" name="Int. J. Syst. Evol. Microbiol.">
        <title>The Global Catalogue of Microorganisms (GCM) 10K type strain sequencing project: providing services to taxonomists for standard genome sequencing and annotation.</title>
        <authorList>
            <consortium name="The Broad Institute Genomics Platform"/>
            <consortium name="The Broad Institute Genome Sequencing Center for Infectious Disease"/>
            <person name="Wu L."/>
            <person name="Ma J."/>
        </authorList>
    </citation>
    <scope>NUCLEOTIDE SEQUENCE [LARGE SCALE GENOMIC DNA]</scope>
    <source>
        <strain evidence="2">JCM 18514</strain>
    </source>
</reference>
<dbReference type="RefSeq" id="WP_345449212.1">
    <property type="nucleotide sequence ID" value="NZ_BAABKK010000011.1"/>
</dbReference>
<evidence type="ECO:0000313" key="2">
    <source>
        <dbReference type="Proteomes" id="UP001500200"/>
    </source>
</evidence>
<protein>
    <submittedName>
        <fullName evidence="1">Uncharacterized protein</fullName>
    </submittedName>
</protein>
<comment type="caution">
    <text evidence="1">The sequence shown here is derived from an EMBL/GenBank/DDBJ whole genome shotgun (WGS) entry which is preliminary data.</text>
</comment>
<sequence>MGGASFRSDSRIPGGFGQNNLGPNHLLLIHFDREIMLSVRVGEHLRGQGEILVGFTADDFLAGSVRCLGIRFRGRRVLGSFDLLRVSSAARFSGSFGRVDGSPDATFLLDDTVSALFPAAGLKELDIGRLYPFKVRDGRLSGESLGFARLGVER</sequence>
<organism evidence="1 2">
    <name type="scientific">Arthrobacter gyeryongensis</name>
    <dbReference type="NCBI Taxonomy" id="1650592"/>
    <lineage>
        <taxon>Bacteria</taxon>
        <taxon>Bacillati</taxon>
        <taxon>Actinomycetota</taxon>
        <taxon>Actinomycetes</taxon>
        <taxon>Micrococcales</taxon>
        <taxon>Micrococcaceae</taxon>
        <taxon>Arthrobacter</taxon>
    </lineage>
</organism>
<accession>A0ABP9SEF7</accession>
<dbReference type="Proteomes" id="UP001500200">
    <property type="component" value="Unassembled WGS sequence"/>
</dbReference>
<evidence type="ECO:0000313" key="1">
    <source>
        <dbReference type="EMBL" id="GAA5193980.1"/>
    </source>
</evidence>
<proteinExistence type="predicted"/>
<dbReference type="EMBL" id="BAABKK010000011">
    <property type="protein sequence ID" value="GAA5193980.1"/>
    <property type="molecule type" value="Genomic_DNA"/>
</dbReference>
<keyword evidence="2" id="KW-1185">Reference proteome</keyword>
<gene>
    <name evidence="1" type="ORF">GCM10023346_20320</name>
</gene>
<name>A0ABP9SEF7_9MICC</name>